<comment type="similarity">
    <text evidence="1">Belongs to the DprA/Smf family.</text>
</comment>
<keyword evidence="3" id="KW-0238">DNA-binding</keyword>
<keyword evidence="4" id="KW-1185">Reference proteome</keyword>
<protein>
    <submittedName>
        <fullName evidence="3">DNA-binding protein</fullName>
    </submittedName>
</protein>
<dbReference type="GO" id="GO:0003677">
    <property type="term" value="F:DNA binding"/>
    <property type="evidence" value="ECO:0007669"/>
    <property type="project" value="UniProtKB-KW"/>
</dbReference>
<dbReference type="SUPFAM" id="SSF102405">
    <property type="entry name" value="MCP/YpsA-like"/>
    <property type="match status" value="1"/>
</dbReference>
<sequence length="196" mass="20947">MMTQGRLLAQLPEPVHWVGVIGSRRATPSELAVARHLGATLARRGRVVVSGLALGIDGAAHEGALSVPEGLTVAIVSTAPPPIEPLYPSAHQSLADRIVTQGAIVHPFSTPAQSQAQRIHRLLERDLLLAQWVSLIIVVADHEPISGGSRWAVGAALKRGIPVFRLDSQGVFHQSPVTDPWCVDWSIECSELIVKA</sequence>
<evidence type="ECO:0000256" key="1">
    <source>
        <dbReference type="ARBA" id="ARBA00006525"/>
    </source>
</evidence>
<dbReference type="Pfam" id="PF02481">
    <property type="entry name" value="DNA_processg_A"/>
    <property type="match status" value="1"/>
</dbReference>
<evidence type="ECO:0000313" key="4">
    <source>
        <dbReference type="Proteomes" id="UP000533476"/>
    </source>
</evidence>
<comment type="caution">
    <text evidence="3">The sequence shown here is derived from an EMBL/GenBank/DDBJ whole genome shotgun (WGS) entry which is preliminary data.</text>
</comment>
<dbReference type="Gene3D" id="3.40.50.450">
    <property type="match status" value="1"/>
</dbReference>
<feature type="domain" description="Smf/DprA SLOG" evidence="2">
    <location>
        <begin position="16"/>
        <end position="168"/>
    </location>
</feature>
<evidence type="ECO:0000313" key="3">
    <source>
        <dbReference type="EMBL" id="NMP24502.1"/>
    </source>
</evidence>
<dbReference type="AlphaFoldDB" id="A0A7Y0L7P5"/>
<gene>
    <name evidence="3" type="ORF">HIJ39_19480</name>
</gene>
<accession>A0A7Y0L7P5</accession>
<dbReference type="Proteomes" id="UP000533476">
    <property type="component" value="Unassembled WGS sequence"/>
</dbReference>
<evidence type="ECO:0000259" key="2">
    <source>
        <dbReference type="Pfam" id="PF02481"/>
    </source>
</evidence>
<dbReference type="PANTHER" id="PTHR43022">
    <property type="entry name" value="PROTEIN SMF"/>
    <property type="match status" value="1"/>
</dbReference>
<name>A0A7Y0L7P5_9FIRM</name>
<dbReference type="GO" id="GO:0009294">
    <property type="term" value="P:DNA-mediated transformation"/>
    <property type="evidence" value="ECO:0007669"/>
    <property type="project" value="InterPro"/>
</dbReference>
<dbReference type="InterPro" id="IPR057666">
    <property type="entry name" value="DrpA_SLOG"/>
</dbReference>
<proteinExistence type="inferred from homology"/>
<dbReference type="PANTHER" id="PTHR43022:SF1">
    <property type="entry name" value="PROTEIN SMF"/>
    <property type="match status" value="1"/>
</dbReference>
<dbReference type="RefSeq" id="WP_169102671.1">
    <property type="nucleotide sequence ID" value="NZ_JABBVZ010000116.1"/>
</dbReference>
<reference evidence="3 4" key="1">
    <citation type="submission" date="2020-04" db="EMBL/GenBank/DDBJ databases">
        <authorList>
            <person name="Zhang R."/>
            <person name="Schippers A."/>
        </authorList>
    </citation>
    <scope>NUCLEOTIDE SEQUENCE [LARGE SCALE GENOMIC DNA]</scope>
    <source>
        <strain evidence="3 4">DSM 109850</strain>
    </source>
</reference>
<dbReference type="InterPro" id="IPR003488">
    <property type="entry name" value="DprA"/>
</dbReference>
<dbReference type="EMBL" id="JABBVZ010000116">
    <property type="protein sequence ID" value="NMP24502.1"/>
    <property type="molecule type" value="Genomic_DNA"/>
</dbReference>
<organism evidence="3 4">
    <name type="scientific">Sulfobacillus harzensis</name>
    <dbReference type="NCBI Taxonomy" id="2729629"/>
    <lineage>
        <taxon>Bacteria</taxon>
        <taxon>Bacillati</taxon>
        <taxon>Bacillota</taxon>
        <taxon>Clostridia</taxon>
        <taxon>Eubacteriales</taxon>
        <taxon>Clostridiales Family XVII. Incertae Sedis</taxon>
        <taxon>Sulfobacillus</taxon>
    </lineage>
</organism>